<keyword evidence="1" id="KW-0479">Metal-binding</keyword>
<sequence length="113" mass="13236">MAGVIIKNEIEVLYSGQARDWQRNARPYREEHGKHGGNHNTATKEGRAQEDVRHSRNYKCYNCRRRGHFARYCRFEKRLVEGNVASLGSKDDHSEYEWDVHASVLLLEFDKGE</sequence>
<evidence type="ECO:0000313" key="5">
    <source>
        <dbReference type="Proteomes" id="UP001630127"/>
    </source>
</evidence>
<evidence type="ECO:0000256" key="1">
    <source>
        <dbReference type="PROSITE-ProRule" id="PRU00047"/>
    </source>
</evidence>
<organism evidence="4 5">
    <name type="scientific">Cinchona calisaya</name>
    <dbReference type="NCBI Taxonomy" id="153742"/>
    <lineage>
        <taxon>Eukaryota</taxon>
        <taxon>Viridiplantae</taxon>
        <taxon>Streptophyta</taxon>
        <taxon>Embryophyta</taxon>
        <taxon>Tracheophyta</taxon>
        <taxon>Spermatophyta</taxon>
        <taxon>Magnoliopsida</taxon>
        <taxon>eudicotyledons</taxon>
        <taxon>Gunneridae</taxon>
        <taxon>Pentapetalae</taxon>
        <taxon>asterids</taxon>
        <taxon>lamiids</taxon>
        <taxon>Gentianales</taxon>
        <taxon>Rubiaceae</taxon>
        <taxon>Cinchonoideae</taxon>
        <taxon>Cinchoneae</taxon>
        <taxon>Cinchona</taxon>
    </lineage>
</organism>
<comment type="caution">
    <text evidence="4">The sequence shown here is derived from an EMBL/GenBank/DDBJ whole genome shotgun (WGS) entry which is preliminary data.</text>
</comment>
<gene>
    <name evidence="4" type="ORF">ACH5RR_006421</name>
</gene>
<feature type="region of interest" description="Disordered" evidence="2">
    <location>
        <begin position="27"/>
        <end position="51"/>
    </location>
</feature>
<keyword evidence="5" id="KW-1185">Reference proteome</keyword>
<proteinExistence type="predicted"/>
<dbReference type="EMBL" id="JBJUIK010000003">
    <property type="protein sequence ID" value="KAL3532900.1"/>
    <property type="molecule type" value="Genomic_DNA"/>
</dbReference>
<keyword evidence="1" id="KW-0863">Zinc-finger</keyword>
<dbReference type="Proteomes" id="UP001630127">
    <property type="component" value="Unassembled WGS sequence"/>
</dbReference>
<dbReference type="InterPro" id="IPR036875">
    <property type="entry name" value="Znf_CCHC_sf"/>
</dbReference>
<dbReference type="Gene3D" id="4.10.60.10">
    <property type="entry name" value="Zinc finger, CCHC-type"/>
    <property type="match status" value="1"/>
</dbReference>
<dbReference type="GO" id="GO:0008270">
    <property type="term" value="F:zinc ion binding"/>
    <property type="evidence" value="ECO:0007669"/>
    <property type="project" value="UniProtKB-KW"/>
</dbReference>
<keyword evidence="1" id="KW-0862">Zinc</keyword>
<protein>
    <recommendedName>
        <fullName evidence="3">CCHC-type domain-containing protein</fullName>
    </recommendedName>
</protein>
<dbReference type="AlphaFoldDB" id="A0ABD3AP04"/>
<feature type="domain" description="CCHC-type" evidence="3">
    <location>
        <begin position="59"/>
        <end position="74"/>
    </location>
</feature>
<feature type="compositionally biased region" description="Basic and acidic residues" evidence="2">
    <location>
        <begin position="42"/>
        <end position="51"/>
    </location>
</feature>
<reference evidence="4 5" key="1">
    <citation type="submission" date="2024-11" db="EMBL/GenBank/DDBJ databases">
        <title>A near-complete genome assembly of Cinchona calisaya.</title>
        <authorList>
            <person name="Lian D.C."/>
            <person name="Zhao X.W."/>
            <person name="Wei L."/>
        </authorList>
    </citation>
    <scope>NUCLEOTIDE SEQUENCE [LARGE SCALE GENOMIC DNA]</scope>
    <source>
        <tissue evidence="4">Nenye</tissue>
    </source>
</reference>
<evidence type="ECO:0000313" key="4">
    <source>
        <dbReference type="EMBL" id="KAL3532900.1"/>
    </source>
</evidence>
<accession>A0ABD3AP04</accession>
<dbReference type="SUPFAM" id="SSF57756">
    <property type="entry name" value="Retrovirus zinc finger-like domains"/>
    <property type="match status" value="1"/>
</dbReference>
<evidence type="ECO:0000256" key="2">
    <source>
        <dbReference type="SAM" id="MobiDB-lite"/>
    </source>
</evidence>
<dbReference type="InterPro" id="IPR001878">
    <property type="entry name" value="Znf_CCHC"/>
</dbReference>
<dbReference type="PROSITE" id="PS50158">
    <property type="entry name" value="ZF_CCHC"/>
    <property type="match status" value="1"/>
</dbReference>
<evidence type="ECO:0000259" key="3">
    <source>
        <dbReference type="PROSITE" id="PS50158"/>
    </source>
</evidence>
<name>A0ABD3AP04_9GENT</name>